<dbReference type="PANTHER" id="PTHR31425">
    <property type="entry name" value="PHOSPHORIBOSYLANTHRANILATE TRANSFERASE ISOFORM 1"/>
    <property type="match status" value="1"/>
</dbReference>
<reference evidence="1" key="1">
    <citation type="journal article" date="2013" name="Nature">
        <title>Draft genome of the wheat A-genome progenitor Triticum urartu.</title>
        <authorList>
            <person name="Ling H.Q."/>
            <person name="Zhao S."/>
            <person name="Liu D."/>
            <person name="Wang J."/>
            <person name="Sun H."/>
            <person name="Zhang C."/>
            <person name="Fan H."/>
            <person name="Li D."/>
            <person name="Dong L."/>
            <person name="Tao Y."/>
            <person name="Gao C."/>
            <person name="Wu H."/>
            <person name="Li Y."/>
            <person name="Cui Y."/>
            <person name="Guo X."/>
            <person name="Zheng S."/>
            <person name="Wang B."/>
            <person name="Yu K."/>
            <person name="Liang Q."/>
            <person name="Yang W."/>
            <person name="Lou X."/>
            <person name="Chen J."/>
            <person name="Feng M."/>
            <person name="Jian J."/>
            <person name="Zhang X."/>
            <person name="Luo G."/>
            <person name="Jiang Y."/>
            <person name="Liu J."/>
            <person name="Wang Z."/>
            <person name="Sha Y."/>
            <person name="Zhang B."/>
            <person name="Wu H."/>
            <person name="Tang D."/>
            <person name="Shen Q."/>
            <person name="Xue P."/>
            <person name="Zou S."/>
            <person name="Wang X."/>
            <person name="Liu X."/>
            <person name="Wang F."/>
            <person name="Yang Y."/>
            <person name="An X."/>
            <person name="Dong Z."/>
            <person name="Zhang K."/>
            <person name="Zhang X."/>
            <person name="Luo M.C."/>
            <person name="Dvorak J."/>
            <person name="Tong Y."/>
            <person name="Wang J."/>
            <person name="Yang H."/>
            <person name="Li Z."/>
            <person name="Wang D."/>
            <person name="Zhang A."/>
            <person name="Wang J."/>
        </authorList>
    </citation>
    <scope>NUCLEOTIDE SEQUENCE</scope>
</reference>
<dbReference type="Gene3D" id="2.60.40.150">
    <property type="entry name" value="C2 domain"/>
    <property type="match status" value="1"/>
</dbReference>
<gene>
    <name evidence="1" type="ORF">TRIUR3_25394</name>
</gene>
<accession>M7ZTB2</accession>
<dbReference type="InterPro" id="IPR000008">
    <property type="entry name" value="C2_dom"/>
</dbReference>
<dbReference type="STRING" id="4572.M7ZTB2"/>
<proteinExistence type="predicted"/>
<dbReference type="EMBL" id="KD031907">
    <property type="protein sequence ID" value="EMS66438.1"/>
    <property type="molecule type" value="Genomic_DNA"/>
</dbReference>
<dbReference type="InterPro" id="IPR035892">
    <property type="entry name" value="C2_domain_sf"/>
</dbReference>
<protein>
    <submittedName>
        <fullName evidence="1">Uncharacterized protein</fullName>
    </submittedName>
</protein>
<dbReference type="AlphaFoldDB" id="M7ZTB2"/>
<dbReference type="Pfam" id="PF00168">
    <property type="entry name" value="C2"/>
    <property type="match status" value="2"/>
</dbReference>
<organism evidence="1">
    <name type="scientific">Triticum urartu</name>
    <name type="common">Red wild einkorn</name>
    <name type="synonym">Crithodium urartu</name>
    <dbReference type="NCBI Taxonomy" id="4572"/>
    <lineage>
        <taxon>Eukaryota</taxon>
        <taxon>Viridiplantae</taxon>
        <taxon>Streptophyta</taxon>
        <taxon>Embryophyta</taxon>
        <taxon>Tracheophyta</taxon>
        <taxon>Spermatophyta</taxon>
        <taxon>Magnoliopsida</taxon>
        <taxon>Liliopsida</taxon>
        <taxon>Poales</taxon>
        <taxon>Poaceae</taxon>
        <taxon>BOP clade</taxon>
        <taxon>Pooideae</taxon>
        <taxon>Triticodae</taxon>
        <taxon>Triticeae</taxon>
        <taxon>Triticinae</taxon>
        <taxon>Triticum</taxon>
    </lineage>
</organism>
<dbReference type="eggNOG" id="ENOG502QUYP">
    <property type="taxonomic scope" value="Eukaryota"/>
</dbReference>
<name>M7ZTB2_TRIUA</name>
<dbReference type="InterPro" id="IPR047259">
    <property type="entry name" value="QUIRKY-like"/>
</dbReference>
<dbReference type="PANTHER" id="PTHR31425:SF36">
    <property type="entry name" value="PROTEIN QUIRKY"/>
    <property type="match status" value="1"/>
</dbReference>
<dbReference type="PROSITE" id="PS50004">
    <property type="entry name" value="C2"/>
    <property type="match status" value="1"/>
</dbReference>
<evidence type="ECO:0000313" key="1">
    <source>
        <dbReference type="EMBL" id="EMS66438.1"/>
    </source>
</evidence>
<dbReference type="SUPFAM" id="SSF49562">
    <property type="entry name" value="C2 domain (Calcium/lipid-binding domain, CaLB)"/>
    <property type="match status" value="2"/>
</dbReference>
<sequence length="319" mass="35558">MFVASEPLDDTLVLLVEDRSMIKEPALLGHATIPVSSVEQRLDERQIVASRWFNLEGGMGHGDSGDQQGQAPPGFYSGRLHLRLSLEGGYHVLDEAAHVCSDYRPTAKQLWKPPVGVLELGIVGACGLLPMKTKGGSKGSTDAYCVAKYGKKWVRTRTVTDTFNPRWNEQYTWQVGLDLGHQMGVSVVTVGDLRCVVYPRIVIQPRIFKRNPSASSLYLQCKPYASFMFSLMSNLRKVSHQDVRLVSSLENADSVGEPIVPTELSGDEGGFDKALLKFYLNQMNKLPPDLFMPEVKRMKGVNNWSRSVADLWIVLFQLE</sequence>